<keyword evidence="2" id="KW-1185">Reference proteome</keyword>
<reference evidence="1 2" key="1">
    <citation type="submission" date="2022-01" db="EMBL/GenBank/DDBJ databases">
        <title>Whole genome-based taxonomy of the Shewanellaceae.</title>
        <authorList>
            <person name="Martin-Rodriguez A.J."/>
        </authorList>
    </citation>
    <scope>NUCLEOTIDE SEQUENCE [LARGE SCALE GENOMIC DNA]</scope>
    <source>
        <strain evidence="1 2">DSM 24955</strain>
    </source>
</reference>
<accession>A0ABT0KNY3</accession>
<sequence length="66" mass="7482">MKSENSIMTANRTNKAISLTCSNCEKLSEIEGEKICFEQGQITRLTEDANPNSMIKMVCHSWSKNR</sequence>
<organism evidence="1 2">
    <name type="scientific">Shewanella electrodiphila</name>
    <dbReference type="NCBI Taxonomy" id="934143"/>
    <lineage>
        <taxon>Bacteria</taxon>
        <taxon>Pseudomonadati</taxon>
        <taxon>Pseudomonadota</taxon>
        <taxon>Gammaproteobacteria</taxon>
        <taxon>Alteromonadales</taxon>
        <taxon>Shewanellaceae</taxon>
        <taxon>Shewanella</taxon>
    </lineage>
</organism>
<protein>
    <submittedName>
        <fullName evidence="1">Uncharacterized protein</fullName>
    </submittedName>
</protein>
<gene>
    <name evidence="1" type="ORF">L2737_08980</name>
</gene>
<dbReference type="EMBL" id="JAKIKU010000004">
    <property type="protein sequence ID" value="MCL1045458.1"/>
    <property type="molecule type" value="Genomic_DNA"/>
</dbReference>
<evidence type="ECO:0000313" key="1">
    <source>
        <dbReference type="EMBL" id="MCL1045458.1"/>
    </source>
</evidence>
<dbReference type="Proteomes" id="UP001202134">
    <property type="component" value="Unassembled WGS sequence"/>
</dbReference>
<dbReference type="RefSeq" id="WP_229369183.1">
    <property type="nucleotide sequence ID" value="NZ_JAKIKU010000004.1"/>
</dbReference>
<name>A0ABT0KNY3_9GAMM</name>
<evidence type="ECO:0000313" key="2">
    <source>
        <dbReference type="Proteomes" id="UP001202134"/>
    </source>
</evidence>
<proteinExistence type="predicted"/>
<comment type="caution">
    <text evidence="1">The sequence shown here is derived from an EMBL/GenBank/DDBJ whole genome shotgun (WGS) entry which is preliminary data.</text>
</comment>